<evidence type="ECO:0000256" key="10">
    <source>
        <dbReference type="ARBA" id="ARBA00022728"/>
    </source>
</evidence>
<dbReference type="InterPro" id="IPR018545">
    <property type="entry name" value="Btz_dom"/>
</dbReference>
<feature type="compositionally biased region" description="Polar residues" evidence="18">
    <location>
        <begin position="693"/>
        <end position="709"/>
    </location>
</feature>
<evidence type="ECO:0000256" key="1">
    <source>
        <dbReference type="ARBA" id="ARBA00004210"/>
    </source>
</evidence>
<feature type="region of interest" description="Disordered" evidence="18">
    <location>
        <begin position="1"/>
        <end position="571"/>
    </location>
</feature>
<feature type="compositionally biased region" description="Acidic residues" evidence="18">
    <location>
        <begin position="847"/>
        <end position="861"/>
    </location>
</feature>
<feature type="compositionally biased region" description="Basic and acidic residues" evidence="18">
    <location>
        <begin position="153"/>
        <end position="165"/>
    </location>
</feature>
<keyword evidence="14" id="KW-0866">Nonsense-mediated mRNA decay</keyword>
<keyword evidence="9" id="KW-0507">mRNA processing</keyword>
<evidence type="ECO:0000313" key="20">
    <source>
        <dbReference type="Proteomes" id="UP000694844"/>
    </source>
</evidence>
<dbReference type="GO" id="GO:0030425">
    <property type="term" value="C:dendrite"/>
    <property type="evidence" value="ECO:0007669"/>
    <property type="project" value="UniProtKB-SubCell"/>
</dbReference>
<feature type="domain" description="Btz" evidence="19">
    <location>
        <begin position="91"/>
        <end position="190"/>
    </location>
</feature>
<dbReference type="GeneID" id="111123630"/>
<evidence type="ECO:0000256" key="14">
    <source>
        <dbReference type="ARBA" id="ARBA00023161"/>
    </source>
</evidence>
<reference evidence="21" key="1">
    <citation type="submission" date="2025-08" db="UniProtKB">
        <authorList>
            <consortium name="RefSeq"/>
        </authorList>
    </citation>
    <scope>IDENTIFICATION</scope>
    <source>
        <tissue evidence="21">Whole sample</tissue>
    </source>
</reference>
<dbReference type="GO" id="GO:0010494">
    <property type="term" value="C:cytoplasmic stress granule"/>
    <property type="evidence" value="ECO:0007669"/>
    <property type="project" value="UniProtKB-SubCell"/>
</dbReference>
<dbReference type="Pfam" id="PF09405">
    <property type="entry name" value="Btz"/>
    <property type="match status" value="1"/>
</dbReference>
<feature type="region of interest" description="Disordered" evidence="18">
    <location>
        <begin position="728"/>
        <end position="915"/>
    </location>
</feature>
<organism evidence="20 21">
    <name type="scientific">Crassostrea virginica</name>
    <name type="common">Eastern oyster</name>
    <dbReference type="NCBI Taxonomy" id="6565"/>
    <lineage>
        <taxon>Eukaryota</taxon>
        <taxon>Metazoa</taxon>
        <taxon>Spiralia</taxon>
        <taxon>Lophotrochozoa</taxon>
        <taxon>Mollusca</taxon>
        <taxon>Bivalvia</taxon>
        <taxon>Autobranchia</taxon>
        <taxon>Pteriomorphia</taxon>
        <taxon>Ostreida</taxon>
        <taxon>Ostreoidea</taxon>
        <taxon>Ostreidae</taxon>
        <taxon>Crassostrea</taxon>
    </lineage>
</organism>
<dbReference type="InterPro" id="IPR028544">
    <property type="entry name" value="CASC3"/>
</dbReference>
<feature type="compositionally biased region" description="Acidic residues" evidence="18">
    <location>
        <begin position="50"/>
        <end position="115"/>
    </location>
</feature>
<evidence type="ECO:0000256" key="15">
    <source>
        <dbReference type="ARBA" id="ARBA00023187"/>
    </source>
</evidence>
<protein>
    <recommendedName>
        <fullName evidence="6">Protein CASC3</fullName>
    </recommendedName>
</protein>
<dbReference type="GO" id="GO:0003729">
    <property type="term" value="F:mRNA binding"/>
    <property type="evidence" value="ECO:0007669"/>
    <property type="project" value="InterPro"/>
</dbReference>
<evidence type="ECO:0000256" key="5">
    <source>
        <dbReference type="ARBA" id="ARBA00009548"/>
    </source>
</evidence>
<evidence type="ECO:0000256" key="3">
    <source>
        <dbReference type="ARBA" id="ARBA00004324"/>
    </source>
</evidence>
<dbReference type="GO" id="GO:0000184">
    <property type="term" value="P:nuclear-transcribed mRNA catabolic process, nonsense-mediated decay"/>
    <property type="evidence" value="ECO:0007669"/>
    <property type="project" value="UniProtKB-KW"/>
</dbReference>
<evidence type="ECO:0000256" key="17">
    <source>
        <dbReference type="ARBA" id="ARBA00023273"/>
    </source>
</evidence>
<feature type="compositionally biased region" description="Basic and acidic residues" evidence="18">
    <location>
        <begin position="18"/>
        <end position="27"/>
    </location>
</feature>
<feature type="compositionally biased region" description="Polar residues" evidence="18">
    <location>
        <begin position="223"/>
        <end position="232"/>
    </location>
</feature>
<feature type="compositionally biased region" description="Basic and acidic residues" evidence="18">
    <location>
        <begin position="283"/>
        <end position="346"/>
    </location>
</feature>
<proteinExistence type="inferred from homology"/>
<evidence type="ECO:0000259" key="19">
    <source>
        <dbReference type="SMART" id="SM01044"/>
    </source>
</evidence>
<evidence type="ECO:0000313" key="21">
    <source>
        <dbReference type="RefSeq" id="XP_022321794.1"/>
    </source>
</evidence>
<dbReference type="GO" id="GO:0008380">
    <property type="term" value="P:RNA splicing"/>
    <property type="evidence" value="ECO:0007669"/>
    <property type="project" value="UniProtKB-KW"/>
</dbReference>
<feature type="compositionally biased region" description="Basic residues" evidence="18">
    <location>
        <begin position="199"/>
        <end position="210"/>
    </location>
</feature>
<evidence type="ECO:0000256" key="4">
    <source>
        <dbReference type="ARBA" id="ARBA00004556"/>
    </source>
</evidence>
<accession>A0A8B8D2R5</accession>
<name>A0A8B8D2R5_CRAVI</name>
<dbReference type="PANTHER" id="PTHR13434:SF0">
    <property type="entry name" value="PROTEIN CASC3"/>
    <property type="match status" value="1"/>
</dbReference>
<dbReference type="GO" id="GO:0006397">
    <property type="term" value="P:mRNA processing"/>
    <property type="evidence" value="ECO:0007669"/>
    <property type="project" value="UniProtKB-KW"/>
</dbReference>
<dbReference type="GO" id="GO:0016607">
    <property type="term" value="C:nuclear speck"/>
    <property type="evidence" value="ECO:0007669"/>
    <property type="project" value="UniProtKB-SubCell"/>
</dbReference>
<dbReference type="OrthoDB" id="657902at2759"/>
<dbReference type="GO" id="GO:0035145">
    <property type="term" value="C:exon-exon junction complex"/>
    <property type="evidence" value="ECO:0007669"/>
    <property type="project" value="InterPro"/>
</dbReference>
<comment type="similarity">
    <text evidence="5">Belongs to the CASC3 family.</text>
</comment>
<keyword evidence="20" id="KW-1185">Reference proteome</keyword>
<comment type="subcellular location">
    <subcellularLocation>
        <location evidence="2">Cell projection</location>
        <location evidence="2">Dendrite</location>
    </subcellularLocation>
    <subcellularLocation>
        <location evidence="1">Cytoplasm</location>
        <location evidence="1">Stress granule</location>
    </subcellularLocation>
    <subcellularLocation>
        <location evidence="4">Cytoplasm</location>
        <location evidence="4">Perinuclear region</location>
    </subcellularLocation>
    <subcellularLocation>
        <location evidence="3">Nucleus speckle</location>
    </subcellularLocation>
</comment>
<keyword evidence="15" id="KW-0508">mRNA splicing</keyword>
<keyword evidence="7" id="KW-0813">Transport</keyword>
<feature type="compositionally biased region" description="Basic and acidic residues" evidence="18">
    <location>
        <begin position="352"/>
        <end position="400"/>
    </location>
</feature>
<feature type="compositionally biased region" description="Basic and acidic residues" evidence="18">
    <location>
        <begin position="128"/>
        <end position="138"/>
    </location>
</feature>
<evidence type="ECO:0000256" key="8">
    <source>
        <dbReference type="ARBA" id="ARBA00022490"/>
    </source>
</evidence>
<gene>
    <name evidence="21" type="primary">LOC111123630</name>
</gene>
<sequence>MADRRRRKNLSEAESEEDSRSEQKLDLSESGVSVNESEEGDQKRVVKKEEEEEEESEEEEETDEEEEESEEEEDDESYDEEDESVIVEGDDIDEERQSGDGEEQPDAGENVDDDEDKKNPAYVPKRGAFYEHDMRISMDEQEEDDKKPKKKLWKDEGKWQHDRFNESMQAPKTRAELFSIYGYDITRSSKPPEAPPRSNRPRGPRSKQKSRFQDYIPEGDYIQNRNSYNSLKSGGRSEYDENGRGGRGYPRRRGDNYRRNNRYRNENYYDNGNRSYGQSNRGDFNDKEDFPELGYREKPRRYEEERGYRNEGRSEQEYQGHGERSSYERENRSSREFRNSSERENRSYFNRDNSEQVRAEKSYDHRPVRDNRSSGERTVSPKEERLSPDQEGRPYNEGYRRGRGSRGGRGNRRASNRKPEPERNFPPRFQRMKQNMAAGDTDQQGGGEEGYASPPVSPAEAKQGFPPPPAVKESQPQAAPVAESVIVQNVGEKKSYSKDRRVKSGRGADEAPPPAAVPEEAVPEEPQGKQEEAIQSQQFDNKAYSKQEQGGKPKRYSSQRQRNMPEVGGYAEQPIEGQKFYPPASQASFSTHPTPAMLRPPIATVAFPMNAVPSGAISTPQHIFPGSQPATMTTQVQMIPPQYSNAGVLYAAAPNYPVPPVAMAGFPPPPPPGNHPPALATHQQGYPSPPGTQQPSIGPAQQSPTQAGQQDMFRNQTIYYPPELQMRGPRAAPKRAKAAIPIVNPKEMKNGASKDMNLEEDNVSQEELSQDQGLLEEQMTSEEKGGPGEEDLMESSTSGLPEDSISQDCNISNNAVVSEDTSEIPEQTDIATSDSEEKPIVKVEPGLIDDTENSGETEGEMTVEASVKSEVVQDQVEIKSEPVDVETEEDVNVKTEEMMKEEENVSDDESFTDAKDELEVEVSASALKMEDSPST</sequence>
<evidence type="ECO:0000256" key="9">
    <source>
        <dbReference type="ARBA" id="ARBA00022664"/>
    </source>
</evidence>
<evidence type="ECO:0000256" key="7">
    <source>
        <dbReference type="ARBA" id="ARBA00022448"/>
    </source>
</evidence>
<feature type="compositionally biased region" description="Basic and acidic residues" evidence="18">
    <location>
        <begin position="40"/>
        <end position="49"/>
    </location>
</feature>
<feature type="compositionally biased region" description="Polar residues" evidence="18">
    <location>
        <begin position="794"/>
        <end position="816"/>
    </location>
</feature>
<feature type="compositionally biased region" description="Basic and acidic residues" evidence="18">
    <location>
        <begin position="235"/>
        <end position="244"/>
    </location>
</feature>
<evidence type="ECO:0000256" key="12">
    <source>
        <dbReference type="ARBA" id="ARBA00022845"/>
    </source>
</evidence>
<dbReference type="GO" id="GO:0006417">
    <property type="term" value="P:regulation of translation"/>
    <property type="evidence" value="ECO:0007669"/>
    <property type="project" value="UniProtKB-KW"/>
</dbReference>
<feature type="compositionally biased region" description="Basic residues" evidence="18">
    <location>
        <begin position="401"/>
        <end position="416"/>
    </location>
</feature>
<evidence type="ECO:0000256" key="13">
    <source>
        <dbReference type="ARBA" id="ARBA00022884"/>
    </source>
</evidence>
<evidence type="ECO:0000256" key="11">
    <source>
        <dbReference type="ARBA" id="ARBA00022816"/>
    </source>
</evidence>
<evidence type="ECO:0000256" key="2">
    <source>
        <dbReference type="ARBA" id="ARBA00004279"/>
    </source>
</evidence>
<feature type="region of interest" description="Disordered" evidence="18">
    <location>
        <begin position="667"/>
        <end position="709"/>
    </location>
</feature>
<dbReference type="AlphaFoldDB" id="A0A8B8D2R5"/>
<dbReference type="RefSeq" id="XP_022321794.1">
    <property type="nucleotide sequence ID" value="XM_022466086.1"/>
</dbReference>
<keyword evidence="13" id="KW-0694">RNA-binding</keyword>
<keyword evidence="11" id="KW-0509">mRNA transport</keyword>
<dbReference type="GO" id="GO:0051028">
    <property type="term" value="P:mRNA transport"/>
    <property type="evidence" value="ECO:0007669"/>
    <property type="project" value="UniProtKB-KW"/>
</dbReference>
<keyword evidence="17" id="KW-0966">Cell projection</keyword>
<feature type="compositionally biased region" description="Basic and acidic residues" evidence="18">
    <location>
        <begin position="252"/>
        <end position="267"/>
    </location>
</feature>
<keyword evidence="16" id="KW-0539">Nucleus</keyword>
<dbReference type="Proteomes" id="UP000694844">
    <property type="component" value="Chromosome 3"/>
</dbReference>
<evidence type="ECO:0000256" key="16">
    <source>
        <dbReference type="ARBA" id="ARBA00023242"/>
    </source>
</evidence>
<dbReference type="PANTHER" id="PTHR13434">
    <property type="entry name" value="PROTEIN CASC3"/>
    <property type="match status" value="1"/>
</dbReference>
<dbReference type="GO" id="GO:0048471">
    <property type="term" value="C:perinuclear region of cytoplasm"/>
    <property type="evidence" value="ECO:0007669"/>
    <property type="project" value="UniProtKB-SubCell"/>
</dbReference>
<dbReference type="SMART" id="SM01044">
    <property type="entry name" value="Btz"/>
    <property type="match status" value="1"/>
</dbReference>
<dbReference type="GO" id="GO:0005681">
    <property type="term" value="C:spliceosomal complex"/>
    <property type="evidence" value="ECO:0007669"/>
    <property type="project" value="UniProtKB-KW"/>
</dbReference>
<feature type="compositionally biased region" description="Basic and acidic residues" evidence="18">
    <location>
        <begin position="891"/>
        <end position="903"/>
    </location>
</feature>
<keyword evidence="12" id="KW-0810">Translation regulation</keyword>
<feature type="compositionally biased region" description="Polar residues" evidence="18">
    <location>
        <begin position="533"/>
        <end position="542"/>
    </location>
</feature>
<keyword evidence="10" id="KW-0747">Spliceosome</keyword>
<evidence type="ECO:0000256" key="6">
    <source>
        <dbReference type="ARBA" id="ARBA00019964"/>
    </source>
</evidence>
<keyword evidence="8" id="KW-0963">Cytoplasm</keyword>
<evidence type="ECO:0000256" key="18">
    <source>
        <dbReference type="SAM" id="MobiDB-lite"/>
    </source>
</evidence>